<comment type="caution">
    <text evidence="1">The sequence shown here is derived from an EMBL/GenBank/DDBJ whole genome shotgun (WGS) entry which is preliminary data.</text>
</comment>
<protein>
    <submittedName>
        <fullName evidence="1">Uncharacterized protein</fullName>
    </submittedName>
</protein>
<gene>
    <name evidence="1" type="ORF">LVIROSA_LOCUS21570</name>
</gene>
<sequence>KLKWKGLTKVTRIQNDIETEKEKEKEKGIIETGERGKGGILREIVEVEETMITMIGTMITNIIDLKKQTTEIELGNMMDKRVKVTKVHLQM</sequence>
<dbReference type="AlphaFoldDB" id="A0AAU9N8G8"/>
<feature type="non-terminal residue" evidence="1">
    <location>
        <position position="1"/>
    </location>
</feature>
<keyword evidence="2" id="KW-1185">Reference proteome</keyword>
<name>A0AAU9N8G8_9ASTR</name>
<evidence type="ECO:0000313" key="1">
    <source>
        <dbReference type="EMBL" id="CAH1435102.1"/>
    </source>
</evidence>
<proteinExistence type="predicted"/>
<dbReference type="EMBL" id="CAKMRJ010004297">
    <property type="protein sequence ID" value="CAH1435102.1"/>
    <property type="molecule type" value="Genomic_DNA"/>
</dbReference>
<dbReference type="Proteomes" id="UP001157418">
    <property type="component" value="Unassembled WGS sequence"/>
</dbReference>
<evidence type="ECO:0000313" key="2">
    <source>
        <dbReference type="Proteomes" id="UP001157418"/>
    </source>
</evidence>
<accession>A0AAU9N8G8</accession>
<reference evidence="1 2" key="1">
    <citation type="submission" date="2022-01" db="EMBL/GenBank/DDBJ databases">
        <authorList>
            <person name="Xiong W."/>
            <person name="Schranz E."/>
        </authorList>
    </citation>
    <scope>NUCLEOTIDE SEQUENCE [LARGE SCALE GENOMIC DNA]</scope>
</reference>
<organism evidence="1 2">
    <name type="scientific">Lactuca virosa</name>
    <dbReference type="NCBI Taxonomy" id="75947"/>
    <lineage>
        <taxon>Eukaryota</taxon>
        <taxon>Viridiplantae</taxon>
        <taxon>Streptophyta</taxon>
        <taxon>Embryophyta</taxon>
        <taxon>Tracheophyta</taxon>
        <taxon>Spermatophyta</taxon>
        <taxon>Magnoliopsida</taxon>
        <taxon>eudicotyledons</taxon>
        <taxon>Gunneridae</taxon>
        <taxon>Pentapetalae</taxon>
        <taxon>asterids</taxon>
        <taxon>campanulids</taxon>
        <taxon>Asterales</taxon>
        <taxon>Asteraceae</taxon>
        <taxon>Cichorioideae</taxon>
        <taxon>Cichorieae</taxon>
        <taxon>Lactucinae</taxon>
        <taxon>Lactuca</taxon>
    </lineage>
</organism>